<sequence length="99" mass="11797">MKKLKKYEGDPAFITIFEKGFNLINDGYYIMKGDKGTYVHTNDHNKNGSILIKISSDYYVFEMNDEFRNDKALLKNFINYNQINLRNISKEEYDKYMKS</sequence>
<proteinExistence type="predicted"/>
<dbReference type="OrthoDB" id="1378901at2"/>
<accession>A0A3P1ALK5</accession>
<organism evidence="1 2">
    <name type="scientific">Paenimyroides viscosum</name>
    <dbReference type="NCBI Taxonomy" id="2488729"/>
    <lineage>
        <taxon>Bacteria</taxon>
        <taxon>Pseudomonadati</taxon>
        <taxon>Bacteroidota</taxon>
        <taxon>Flavobacteriia</taxon>
        <taxon>Flavobacteriales</taxon>
        <taxon>Flavobacteriaceae</taxon>
        <taxon>Paenimyroides</taxon>
    </lineage>
</organism>
<name>A0A3P1ALK5_9FLAO</name>
<evidence type="ECO:0000313" key="2">
    <source>
        <dbReference type="Proteomes" id="UP000268372"/>
    </source>
</evidence>
<protein>
    <submittedName>
        <fullName evidence="1">Uncharacterized protein</fullName>
    </submittedName>
</protein>
<dbReference type="AlphaFoldDB" id="A0A3P1ALK5"/>
<evidence type="ECO:0000313" key="1">
    <source>
        <dbReference type="EMBL" id="RRA89836.1"/>
    </source>
</evidence>
<gene>
    <name evidence="1" type="ORF">EG242_14175</name>
</gene>
<dbReference type="RefSeq" id="WP_124900515.1">
    <property type="nucleotide sequence ID" value="NZ_RQTJ01000051.1"/>
</dbReference>
<comment type="caution">
    <text evidence="1">The sequence shown here is derived from an EMBL/GenBank/DDBJ whole genome shotgun (WGS) entry which is preliminary data.</text>
</comment>
<keyword evidence="2" id="KW-1185">Reference proteome</keyword>
<dbReference type="Proteomes" id="UP000268372">
    <property type="component" value="Unassembled WGS sequence"/>
</dbReference>
<reference evidence="1 2" key="1">
    <citation type="submission" date="2018-11" db="EMBL/GenBank/DDBJ databases">
        <title>Flavobacterium sp. nov., YIM 102796 draft genome.</title>
        <authorList>
            <person name="Li G."/>
            <person name="Jiang Y."/>
        </authorList>
    </citation>
    <scope>NUCLEOTIDE SEQUENCE [LARGE SCALE GENOMIC DNA]</scope>
    <source>
        <strain evidence="1 2">YIM 102796</strain>
    </source>
</reference>
<dbReference type="EMBL" id="RQTJ01000051">
    <property type="protein sequence ID" value="RRA89836.1"/>
    <property type="molecule type" value="Genomic_DNA"/>
</dbReference>